<evidence type="ECO:0000313" key="2">
    <source>
        <dbReference type="Proteomes" id="UP000574104"/>
    </source>
</evidence>
<protein>
    <submittedName>
        <fullName evidence="1">Uncharacterized protein</fullName>
    </submittedName>
</protein>
<gene>
    <name evidence="1" type="ORF">HB904_04030</name>
</gene>
<evidence type="ECO:0000313" key="1">
    <source>
        <dbReference type="EMBL" id="MBC1615341.1"/>
    </source>
</evidence>
<organism evidence="1 2">
    <name type="scientific">Listeria booriae</name>
    <dbReference type="NCBI Taxonomy" id="1552123"/>
    <lineage>
        <taxon>Bacteria</taxon>
        <taxon>Bacillati</taxon>
        <taxon>Bacillota</taxon>
        <taxon>Bacilli</taxon>
        <taxon>Bacillales</taxon>
        <taxon>Listeriaceae</taxon>
        <taxon>Listeria</taxon>
    </lineage>
</organism>
<sequence length="68" mass="7252">MTIIKKGDVVQAKCIVFLAGPNGSTVAYSKGARFRVSKIIDSKMLKVKSLNSAAEGVVLVSDIKKKNV</sequence>
<dbReference type="Proteomes" id="UP000574104">
    <property type="component" value="Unassembled WGS sequence"/>
</dbReference>
<proteinExistence type="predicted"/>
<dbReference type="AlphaFoldDB" id="A0A842AI20"/>
<dbReference type="EMBL" id="JAARSH010000002">
    <property type="protein sequence ID" value="MBC1615341.1"/>
    <property type="molecule type" value="Genomic_DNA"/>
</dbReference>
<dbReference type="RefSeq" id="WP_185434236.1">
    <property type="nucleotide sequence ID" value="NZ_JAARSH010000002.1"/>
</dbReference>
<accession>A0A842AI20</accession>
<comment type="caution">
    <text evidence="1">The sequence shown here is derived from an EMBL/GenBank/DDBJ whole genome shotgun (WGS) entry which is preliminary data.</text>
</comment>
<reference evidence="1 2" key="1">
    <citation type="submission" date="2020-03" db="EMBL/GenBank/DDBJ databases">
        <title>Soil Listeria distribution.</title>
        <authorList>
            <person name="Liao J."/>
            <person name="Wiedmann M."/>
        </authorList>
    </citation>
    <scope>NUCLEOTIDE SEQUENCE [LARGE SCALE GENOMIC DNA]</scope>
    <source>
        <strain evidence="1 2">FSL L7-1299</strain>
    </source>
</reference>
<name>A0A842AI20_9LIST</name>